<protein>
    <submittedName>
        <fullName evidence="1">Uncharacterized protein</fullName>
    </submittedName>
</protein>
<evidence type="ECO:0000313" key="1">
    <source>
        <dbReference type="EMBL" id="QBX98476.1"/>
    </source>
</evidence>
<gene>
    <name evidence="1" type="primary">orf259</name>
</gene>
<dbReference type="EMBL" id="MK085998">
    <property type="protein sequence ID" value="QBX98476.1"/>
    <property type="molecule type" value="Genomic_DNA"/>
</dbReference>
<sequence>MPSFFMDSRHIINVSINSKIMTSFVREYKTPNKNEKNKNRNFKPNKDLSNSRVKSRINFKKFFVFDEKKDSKSKNFSLLFGQSYSKEKDFPKFVNLSVLEGRLPSKFRKVLSPLYTIDEKLSFHEGSKDEFLKLSESVLNKCFSQKRFALILEKENLENLEEISKDPKIEKILREGYLRNLSFLGEERNESNGSGFIEGFFKIQSKKYLEKNQRIKSLRFKIESETKKSLPCILGILPKRVNQKGFSSLFYYKTESLII</sequence>
<dbReference type="GeneID" id="40351413"/>
<organism evidence="1">
    <name type="scientific">Chloropicon primus</name>
    <dbReference type="NCBI Taxonomy" id="1764295"/>
    <lineage>
        <taxon>Eukaryota</taxon>
        <taxon>Viridiplantae</taxon>
        <taxon>Chlorophyta</taxon>
        <taxon>Chloropicophyceae</taxon>
        <taxon>Chloropicales</taxon>
        <taxon>Chloropicaceae</taxon>
        <taxon>Chloropicon</taxon>
    </lineage>
</organism>
<geneLocation type="mitochondrion" evidence="1"/>
<name>A0A4D6C3Z8_9CHLO</name>
<keyword evidence="1" id="KW-0496">Mitochondrion</keyword>
<reference evidence="1" key="1">
    <citation type="journal article" date="2019" name="Genome Biol. Evol.">
        <title>Tracing the Evolution of the Plastome and Mitogenome in the Chloropicophyceae Uncovered Convergent tRNA Gene Losses and a Variant Plastid Genetic Code.</title>
        <authorList>
            <person name="Turmel M."/>
            <person name="Dos Santos A.L."/>
            <person name="Otis C."/>
            <person name="Sergerie R."/>
            <person name="Lemieux C."/>
        </authorList>
    </citation>
    <scope>NUCLEOTIDE SEQUENCE</scope>
</reference>
<accession>A0A4D6C3Z8</accession>
<dbReference type="AlphaFoldDB" id="A0A4D6C3Z8"/>
<proteinExistence type="predicted"/>
<dbReference type="RefSeq" id="YP_009646585.1">
    <property type="nucleotide sequence ID" value="NC_042490.1"/>
</dbReference>